<organism evidence="1 2">
    <name type="scientific">Sphingomonas glacialis</name>
    <dbReference type="NCBI Taxonomy" id="658225"/>
    <lineage>
        <taxon>Bacteria</taxon>
        <taxon>Pseudomonadati</taxon>
        <taxon>Pseudomonadota</taxon>
        <taxon>Alphaproteobacteria</taxon>
        <taxon>Sphingomonadales</taxon>
        <taxon>Sphingomonadaceae</taxon>
        <taxon>Sphingomonas</taxon>
    </lineage>
</organism>
<comment type="caution">
    <text evidence="1">The sequence shown here is derived from an EMBL/GenBank/DDBJ whole genome shotgun (WGS) entry which is preliminary data.</text>
</comment>
<proteinExistence type="predicted"/>
<gene>
    <name evidence="1" type="ORF">EAH76_02975</name>
</gene>
<keyword evidence="2" id="KW-1185">Reference proteome</keyword>
<dbReference type="OrthoDB" id="7997653at2"/>
<dbReference type="EMBL" id="RCZC01000001">
    <property type="protein sequence ID" value="TPG56728.1"/>
    <property type="molecule type" value="Genomic_DNA"/>
</dbReference>
<accession>A0A502G490</accession>
<reference evidence="1 2" key="1">
    <citation type="journal article" date="2019" name="Environ. Microbiol.">
        <title>Species interactions and distinct microbial communities in high Arctic permafrost affected cryosols are associated with the CH4 and CO2 gas fluxes.</title>
        <authorList>
            <person name="Altshuler I."/>
            <person name="Hamel J."/>
            <person name="Turney S."/>
            <person name="Magnuson E."/>
            <person name="Levesque R."/>
            <person name="Greer C."/>
            <person name="Whyte L.G."/>
        </authorList>
    </citation>
    <scope>NUCLEOTIDE SEQUENCE [LARGE SCALE GENOMIC DNA]</scope>
    <source>
        <strain evidence="1 2">E6.1</strain>
    </source>
</reference>
<dbReference type="Proteomes" id="UP000319931">
    <property type="component" value="Unassembled WGS sequence"/>
</dbReference>
<protein>
    <submittedName>
        <fullName evidence="1">Uncharacterized protein</fullName>
    </submittedName>
</protein>
<sequence>MTVNPALHFVGFRGDEFHSAVRIWGRPDFIHPDWDRWAQQDIHPTDTVIFARGTDADPLARFTYPHCG</sequence>
<evidence type="ECO:0000313" key="2">
    <source>
        <dbReference type="Proteomes" id="UP000319931"/>
    </source>
</evidence>
<name>A0A502G490_9SPHN</name>
<dbReference type="AlphaFoldDB" id="A0A502G490"/>
<evidence type="ECO:0000313" key="1">
    <source>
        <dbReference type="EMBL" id="TPG56728.1"/>
    </source>
</evidence>